<protein>
    <submittedName>
        <fullName evidence="1">Uncharacterized protein</fullName>
    </submittedName>
</protein>
<organism evidence="1 2">
    <name type="scientific">Rickettsia amblyommatis str. Ac/Pa</name>
    <dbReference type="NCBI Taxonomy" id="1359164"/>
    <lineage>
        <taxon>Bacteria</taxon>
        <taxon>Pseudomonadati</taxon>
        <taxon>Pseudomonadota</taxon>
        <taxon>Alphaproteobacteria</taxon>
        <taxon>Rickettsiales</taxon>
        <taxon>Rickettsiaceae</taxon>
        <taxon>Rickettsieae</taxon>
        <taxon>Rickettsia</taxon>
        <taxon>spotted fever group</taxon>
    </lineage>
</organism>
<sequence length="114" mass="13006">MLCQNLQFFPRNDDVGTICYSKELLNSILRQDFHSFIIKVLNTINPGAEYYPSKHIRIITDYLNAVQSGDINRLIINIPPRSLQSICVSVAWPAYLLGVNPTKRIYGCQLFSNT</sequence>
<dbReference type="EMBL" id="LANR01000001">
    <property type="protein sequence ID" value="KJV61962.1"/>
    <property type="molecule type" value="Genomic_DNA"/>
</dbReference>
<name>A0A0F3N2M8_RICAM</name>
<reference evidence="1 2" key="1">
    <citation type="submission" date="2015-01" db="EMBL/GenBank/DDBJ databases">
        <title>Genome Sequencing of Rickettsiales.</title>
        <authorList>
            <person name="Daugherty S.C."/>
            <person name="Su Q."/>
            <person name="Abolude K."/>
            <person name="Beier-Sexton M."/>
            <person name="Carlyon J.A."/>
            <person name="Carter R."/>
            <person name="Day N.P."/>
            <person name="Dumler S.J."/>
            <person name="Dyachenko V."/>
            <person name="Godinez A."/>
            <person name="Kurtti T.J."/>
            <person name="Lichay M."/>
            <person name="Mullins K.E."/>
            <person name="Ott S."/>
            <person name="Pappas-Brown V."/>
            <person name="Paris D.H."/>
            <person name="Patel P."/>
            <person name="Richards A.L."/>
            <person name="Sadzewicz L."/>
            <person name="Sears K."/>
            <person name="Seidman D."/>
            <person name="Sengamalay N."/>
            <person name="Stenos J."/>
            <person name="Tallon L.J."/>
            <person name="Vincent G."/>
            <person name="Fraser C.M."/>
            <person name="Munderloh U."/>
            <person name="Dunning-Hotopp J.C."/>
        </authorList>
    </citation>
    <scope>NUCLEOTIDE SEQUENCE [LARGE SCALE GENOMIC DNA]</scope>
    <source>
        <strain evidence="1 2">Ac/Pa</strain>
    </source>
</reference>
<dbReference type="PATRIC" id="fig|1359164.3.peg.968"/>
<gene>
    <name evidence="1" type="ORF">APHACPA_0978</name>
</gene>
<proteinExistence type="predicted"/>
<accession>A0A0F3N2M8</accession>
<evidence type="ECO:0000313" key="2">
    <source>
        <dbReference type="Proteomes" id="UP000033556"/>
    </source>
</evidence>
<evidence type="ECO:0000313" key="1">
    <source>
        <dbReference type="EMBL" id="KJV61962.1"/>
    </source>
</evidence>
<keyword evidence="2" id="KW-1185">Reference proteome</keyword>
<dbReference type="AlphaFoldDB" id="A0A0F3N2M8"/>
<dbReference type="RefSeq" id="WP_231571800.1">
    <property type="nucleotide sequence ID" value="NZ_LANR01000001.1"/>
</dbReference>
<dbReference type="Proteomes" id="UP000033556">
    <property type="component" value="Unassembled WGS sequence"/>
</dbReference>
<comment type="caution">
    <text evidence="1">The sequence shown here is derived from an EMBL/GenBank/DDBJ whole genome shotgun (WGS) entry which is preliminary data.</text>
</comment>